<dbReference type="Proteomes" id="UP000824132">
    <property type="component" value="Unassembled WGS sequence"/>
</dbReference>
<dbReference type="GO" id="GO:0003735">
    <property type="term" value="F:structural constituent of ribosome"/>
    <property type="evidence" value="ECO:0007669"/>
    <property type="project" value="InterPro"/>
</dbReference>
<reference evidence="5" key="2">
    <citation type="submission" date="2021-04" db="EMBL/GenBank/DDBJ databases">
        <authorList>
            <person name="Gilroy R."/>
        </authorList>
    </citation>
    <scope>NUCLEOTIDE SEQUENCE</scope>
    <source>
        <strain evidence="5">CHK187-5294</strain>
    </source>
</reference>
<evidence type="ECO:0000313" key="5">
    <source>
        <dbReference type="EMBL" id="HIZ03308.1"/>
    </source>
</evidence>
<dbReference type="Pfam" id="PF01196">
    <property type="entry name" value="Ribosomal_L17"/>
    <property type="match status" value="1"/>
</dbReference>
<sequence length="172" mass="19421">MMPGKLGRTSEQRLAILRNQASSLLWYGKIETTKARAKELRSYVEKIITAAVNTYDDTIESTKVVTEKAGKKEKEVTVTVVKDGPKKLAARRRIMAKLYDLQEIKAFNESKSAYKERTKDVAHPLIEKLFNEIAPKYAQRNDEKNCAGGYTRIITLGERRGDASETAIIELV</sequence>
<dbReference type="Gene3D" id="3.90.1030.10">
    <property type="entry name" value="Ribosomal protein L17"/>
    <property type="match status" value="1"/>
</dbReference>
<dbReference type="SUPFAM" id="SSF64263">
    <property type="entry name" value="Prokaryotic ribosomal protein L17"/>
    <property type="match status" value="1"/>
</dbReference>
<dbReference type="AlphaFoldDB" id="A0A9D2CYS0"/>
<proteinExistence type="inferred from homology"/>
<accession>A0A9D2CYS0</accession>
<reference evidence="5" key="1">
    <citation type="journal article" date="2021" name="PeerJ">
        <title>Extensive microbial diversity within the chicken gut microbiome revealed by metagenomics and culture.</title>
        <authorList>
            <person name="Gilroy R."/>
            <person name="Ravi A."/>
            <person name="Getino M."/>
            <person name="Pursley I."/>
            <person name="Horton D.L."/>
            <person name="Alikhan N.F."/>
            <person name="Baker D."/>
            <person name="Gharbi K."/>
            <person name="Hall N."/>
            <person name="Watson M."/>
            <person name="Adriaenssens E.M."/>
            <person name="Foster-Nyarko E."/>
            <person name="Jarju S."/>
            <person name="Secka A."/>
            <person name="Antonio M."/>
            <person name="Oren A."/>
            <person name="Chaudhuri R.R."/>
            <person name="La Ragione R."/>
            <person name="Hildebrand F."/>
            <person name="Pallen M.J."/>
        </authorList>
    </citation>
    <scope>NUCLEOTIDE SEQUENCE</scope>
    <source>
        <strain evidence="5">CHK187-5294</strain>
    </source>
</reference>
<evidence type="ECO:0000256" key="4">
    <source>
        <dbReference type="HAMAP-Rule" id="MF_01368"/>
    </source>
</evidence>
<organism evidence="5 6">
    <name type="scientific">Candidatus Borkfalkia avistercoris</name>
    <dbReference type="NCBI Taxonomy" id="2838504"/>
    <lineage>
        <taxon>Bacteria</taxon>
        <taxon>Bacillati</taxon>
        <taxon>Bacillota</taxon>
        <taxon>Clostridia</taxon>
        <taxon>Christensenellales</taxon>
        <taxon>Christensenellaceae</taxon>
        <taxon>Candidatus Borkfalkia</taxon>
    </lineage>
</organism>
<dbReference type="InterPro" id="IPR000456">
    <property type="entry name" value="Ribosomal_bL17"/>
</dbReference>
<protein>
    <recommendedName>
        <fullName evidence="4">Large ribosomal subunit protein bL17</fullName>
    </recommendedName>
</protein>
<comment type="subunit">
    <text evidence="4">Part of the 50S ribosomal subunit. Contacts protein L32.</text>
</comment>
<comment type="caution">
    <text evidence="5">The sequence shown here is derived from an EMBL/GenBank/DDBJ whole genome shotgun (WGS) entry which is preliminary data.</text>
</comment>
<name>A0A9D2CYS0_9FIRM</name>
<evidence type="ECO:0000256" key="3">
    <source>
        <dbReference type="ARBA" id="ARBA00023274"/>
    </source>
</evidence>
<keyword evidence="2 4" id="KW-0689">Ribosomal protein</keyword>
<keyword evidence="3 4" id="KW-0687">Ribonucleoprotein</keyword>
<dbReference type="HAMAP" id="MF_01368">
    <property type="entry name" value="Ribosomal_bL17"/>
    <property type="match status" value="1"/>
</dbReference>
<gene>
    <name evidence="4" type="primary">rplQ</name>
    <name evidence="5" type="ORF">H9727_03395</name>
</gene>
<dbReference type="InterPro" id="IPR036373">
    <property type="entry name" value="Ribosomal_bL17_sf"/>
</dbReference>
<evidence type="ECO:0000256" key="1">
    <source>
        <dbReference type="ARBA" id="ARBA00008777"/>
    </source>
</evidence>
<dbReference type="EMBL" id="DXCL01000021">
    <property type="protein sequence ID" value="HIZ03308.1"/>
    <property type="molecule type" value="Genomic_DNA"/>
</dbReference>
<evidence type="ECO:0000256" key="2">
    <source>
        <dbReference type="ARBA" id="ARBA00022980"/>
    </source>
</evidence>
<evidence type="ECO:0000313" key="6">
    <source>
        <dbReference type="Proteomes" id="UP000824132"/>
    </source>
</evidence>
<dbReference type="GO" id="GO:0006412">
    <property type="term" value="P:translation"/>
    <property type="evidence" value="ECO:0007669"/>
    <property type="project" value="UniProtKB-UniRule"/>
</dbReference>
<dbReference type="PANTHER" id="PTHR14413">
    <property type="entry name" value="RIBOSOMAL PROTEIN L17"/>
    <property type="match status" value="1"/>
</dbReference>
<dbReference type="GO" id="GO:0022625">
    <property type="term" value="C:cytosolic large ribosomal subunit"/>
    <property type="evidence" value="ECO:0007669"/>
    <property type="project" value="TreeGrafter"/>
</dbReference>
<dbReference type="PANTHER" id="PTHR14413:SF16">
    <property type="entry name" value="LARGE RIBOSOMAL SUBUNIT PROTEIN BL17M"/>
    <property type="match status" value="1"/>
</dbReference>
<comment type="similarity">
    <text evidence="1 4">Belongs to the bacterial ribosomal protein bL17 family.</text>
</comment>